<sequence length="393" mass="42051">MTFEAVKQQEQQNIMPVYSRFQVALVSGKGATATDVNGKQYIDFTSGIGVNSLGFCDPEWSAAVAKQAGTLQHISNLYYSPVQTAAAENLCRLSGMSKVFFANSGAEANECAVKLARKYGTDRLGPGRTEIVTLKNSFHGRTVTTLAATGQNEFHEYFAPLTTGFSYAEPNLRSVKDAVTEKTCAVMLELIQGEGGVVPMDKAFVEELRAFCTQRKILMIVDEVQTGVGRTGTFYSYRNYGVVPDVVTSAKGLASGLPLGACLCAEPFADVLGPGTHGSTFGGNPIACAGALVVMKRLAEPEFLKDVREKGNYFAEKLAEMHGVSSVRGMGLMLGAKPAHGSVGEIAVKCAERGLLILTAKDVLRLLPPLVISKDEADKGLAILREVLDTYEP</sequence>
<dbReference type="InterPro" id="IPR015421">
    <property type="entry name" value="PyrdxlP-dep_Trfase_major"/>
</dbReference>
<evidence type="ECO:0000256" key="4">
    <source>
        <dbReference type="ARBA" id="ARBA00022898"/>
    </source>
</evidence>
<feature type="binding site" evidence="5">
    <location>
        <position position="141"/>
    </location>
    <ligand>
        <name>N(2)-acetyl-L-ornithine</name>
        <dbReference type="ChEBI" id="CHEBI:57805"/>
    </ligand>
</feature>
<feature type="binding site" evidence="5">
    <location>
        <position position="138"/>
    </location>
    <ligand>
        <name>pyridoxal 5'-phosphate</name>
        <dbReference type="ChEBI" id="CHEBI:597326"/>
    </ligand>
</feature>
<dbReference type="InterPro" id="IPR015422">
    <property type="entry name" value="PyrdxlP-dep_Trfase_small"/>
</dbReference>
<feature type="modified residue" description="N6-(pyridoxal phosphate)lysine" evidence="5">
    <location>
        <position position="251"/>
    </location>
</feature>
<dbReference type="PANTHER" id="PTHR11986">
    <property type="entry name" value="AMINOTRANSFERASE CLASS III"/>
    <property type="match status" value="1"/>
</dbReference>
<dbReference type="EC" id="2.6.1.11" evidence="5"/>
<comment type="pathway">
    <text evidence="5">Amino-acid biosynthesis; L-arginine biosynthesis; N(2)-acetyl-L-ornithine from L-glutamate: step 4/4.</text>
</comment>
<protein>
    <recommendedName>
        <fullName evidence="5">Acetylornithine aminotransferase</fullName>
        <shortName evidence="5">ACOAT</shortName>
        <ecNumber evidence="5">2.6.1.11</ecNumber>
    </recommendedName>
</protein>
<dbReference type="KEGG" id="cfem:HCR03_11015"/>
<evidence type="ECO:0000256" key="5">
    <source>
        <dbReference type="HAMAP-Rule" id="MF_01107"/>
    </source>
</evidence>
<dbReference type="GO" id="GO:0006526">
    <property type="term" value="P:L-arginine biosynthetic process"/>
    <property type="evidence" value="ECO:0007669"/>
    <property type="project" value="UniProtKB-UniRule"/>
</dbReference>
<dbReference type="GO" id="GO:0042802">
    <property type="term" value="F:identical protein binding"/>
    <property type="evidence" value="ECO:0007669"/>
    <property type="project" value="TreeGrafter"/>
</dbReference>
<dbReference type="RefSeq" id="WP_187034237.1">
    <property type="nucleotide sequence ID" value="NZ_CP060286.1"/>
</dbReference>
<dbReference type="PANTHER" id="PTHR11986:SF79">
    <property type="entry name" value="ACETYLORNITHINE AMINOTRANSFERASE, MITOCHONDRIAL"/>
    <property type="match status" value="1"/>
</dbReference>
<reference evidence="6 7" key="1">
    <citation type="submission" date="2020-08" db="EMBL/GenBank/DDBJ databases">
        <title>The isolate Caproiciproducens sp. 7D4C2 produces n-caproate at mildly acidic conditions from hexoses: genome and rBOX comparison with related strains and chain-elongating bacteria.</title>
        <authorList>
            <person name="Esquivel-Elizondo S."/>
            <person name="Bagci C."/>
            <person name="Temovska M."/>
            <person name="Jeon B.S."/>
            <person name="Bessarab I."/>
            <person name="Williams R.B.H."/>
            <person name="Huson D.H."/>
            <person name="Angenent L.T."/>
        </authorList>
    </citation>
    <scope>NUCLEOTIDE SEQUENCE [LARGE SCALE GENOMIC DNA]</scope>
    <source>
        <strain evidence="6 7">7D4C2</strain>
    </source>
</reference>
<feature type="binding site" evidence="5">
    <location>
        <position position="279"/>
    </location>
    <ligand>
        <name>N(2)-acetyl-L-ornithine</name>
        <dbReference type="ChEBI" id="CHEBI:57805"/>
    </ligand>
</feature>
<keyword evidence="5" id="KW-0963">Cytoplasm</keyword>
<evidence type="ECO:0000313" key="6">
    <source>
        <dbReference type="EMBL" id="QNK39293.1"/>
    </source>
</evidence>
<dbReference type="InterPro" id="IPR050103">
    <property type="entry name" value="Class-III_PLP-dep_AT"/>
</dbReference>
<dbReference type="GO" id="GO:0003992">
    <property type="term" value="F:N2-acetyl-L-ornithine:2-oxoglutarate 5-aminotransferase activity"/>
    <property type="evidence" value="ECO:0007669"/>
    <property type="project" value="UniProtKB-UniRule"/>
</dbReference>
<dbReference type="UniPathway" id="UPA00068">
    <property type="reaction ID" value="UER00109"/>
</dbReference>
<comment type="cofactor">
    <cofactor evidence="5">
        <name>pyridoxal 5'-phosphate</name>
        <dbReference type="ChEBI" id="CHEBI:597326"/>
    </cofactor>
    <text evidence="5">Binds 1 pyridoxal phosphate per subunit.</text>
</comment>
<dbReference type="Gene3D" id="3.90.1150.10">
    <property type="entry name" value="Aspartate Aminotransferase, domain 1"/>
    <property type="match status" value="1"/>
</dbReference>
<evidence type="ECO:0000256" key="1">
    <source>
        <dbReference type="ARBA" id="ARBA00022576"/>
    </source>
</evidence>
<comment type="subcellular location">
    <subcellularLocation>
        <location evidence="5">Cytoplasm</location>
    </subcellularLocation>
</comment>
<keyword evidence="5" id="KW-0055">Arginine biosynthesis</keyword>
<name>A0A7G8T6Q2_9FIRM</name>
<dbReference type="SUPFAM" id="SSF53383">
    <property type="entry name" value="PLP-dependent transferases"/>
    <property type="match status" value="1"/>
</dbReference>
<dbReference type="Gene3D" id="3.40.640.10">
    <property type="entry name" value="Type I PLP-dependent aspartate aminotransferase-like (Major domain)"/>
    <property type="match status" value="1"/>
</dbReference>
<evidence type="ECO:0000256" key="2">
    <source>
        <dbReference type="ARBA" id="ARBA00022605"/>
    </source>
</evidence>
<evidence type="ECO:0000256" key="3">
    <source>
        <dbReference type="ARBA" id="ARBA00022679"/>
    </source>
</evidence>
<gene>
    <name evidence="5" type="primary">argD</name>
    <name evidence="6" type="ORF">HCR03_11015</name>
</gene>
<dbReference type="Proteomes" id="UP000515909">
    <property type="component" value="Chromosome"/>
</dbReference>
<dbReference type="Pfam" id="PF00202">
    <property type="entry name" value="Aminotran_3"/>
    <property type="match status" value="1"/>
</dbReference>
<dbReference type="NCBIfam" id="TIGR00707">
    <property type="entry name" value="argD"/>
    <property type="match status" value="1"/>
</dbReference>
<feature type="binding site" evidence="5">
    <location>
        <begin position="222"/>
        <end position="225"/>
    </location>
    <ligand>
        <name>pyridoxal 5'-phosphate</name>
        <dbReference type="ChEBI" id="CHEBI:597326"/>
    </ligand>
</feature>
<dbReference type="InterPro" id="IPR015424">
    <property type="entry name" value="PyrdxlP-dep_Trfase"/>
</dbReference>
<accession>A0A7G8T6Q2</accession>
<proteinExistence type="inferred from homology"/>
<dbReference type="NCBIfam" id="NF002325">
    <property type="entry name" value="PRK01278.1"/>
    <property type="match status" value="1"/>
</dbReference>
<keyword evidence="2 5" id="KW-0028">Amino-acid biosynthesis</keyword>
<comment type="catalytic activity">
    <reaction evidence="5">
        <text>N(2)-acetyl-L-ornithine + 2-oxoglutarate = N-acetyl-L-glutamate 5-semialdehyde + L-glutamate</text>
        <dbReference type="Rhea" id="RHEA:18049"/>
        <dbReference type="ChEBI" id="CHEBI:16810"/>
        <dbReference type="ChEBI" id="CHEBI:29123"/>
        <dbReference type="ChEBI" id="CHEBI:29985"/>
        <dbReference type="ChEBI" id="CHEBI:57805"/>
        <dbReference type="EC" id="2.6.1.11"/>
    </reaction>
</comment>
<dbReference type="CDD" id="cd00610">
    <property type="entry name" value="OAT_like"/>
    <property type="match status" value="1"/>
</dbReference>
<dbReference type="HAMAP" id="MF_01107">
    <property type="entry name" value="ArgD_aminotrans_3"/>
    <property type="match status" value="1"/>
</dbReference>
<keyword evidence="1 5" id="KW-0032">Aminotransferase</keyword>
<comment type="subunit">
    <text evidence="5">Homodimer.</text>
</comment>
<dbReference type="InterPro" id="IPR049704">
    <property type="entry name" value="Aminotrans_3_PPA_site"/>
</dbReference>
<feature type="binding site" evidence="5">
    <location>
        <begin position="105"/>
        <end position="106"/>
    </location>
    <ligand>
        <name>pyridoxal 5'-phosphate</name>
        <dbReference type="ChEBI" id="CHEBI:597326"/>
    </ligand>
</feature>
<keyword evidence="4 5" id="KW-0663">Pyridoxal phosphate</keyword>
<feature type="binding site" evidence="5">
    <location>
        <position position="280"/>
    </location>
    <ligand>
        <name>pyridoxal 5'-phosphate</name>
        <dbReference type="ChEBI" id="CHEBI:597326"/>
    </ligand>
</feature>
<comment type="similarity">
    <text evidence="5">Belongs to the class-III pyridoxal-phosphate-dependent aminotransferase family. ArgD subfamily.</text>
</comment>
<comment type="miscellaneous">
    <text evidence="5">May also have succinyldiaminopimelate aminotransferase activity, thus carrying out the corresponding step in lysine biosynthesis.</text>
</comment>
<dbReference type="GO" id="GO:0030170">
    <property type="term" value="F:pyridoxal phosphate binding"/>
    <property type="evidence" value="ECO:0007669"/>
    <property type="project" value="InterPro"/>
</dbReference>
<dbReference type="PROSITE" id="PS00600">
    <property type="entry name" value="AA_TRANSFER_CLASS_3"/>
    <property type="match status" value="1"/>
</dbReference>
<keyword evidence="3 5" id="KW-0808">Transferase</keyword>
<evidence type="ECO:0000313" key="7">
    <source>
        <dbReference type="Proteomes" id="UP000515909"/>
    </source>
</evidence>
<dbReference type="GO" id="GO:0005737">
    <property type="term" value="C:cytoplasm"/>
    <property type="evidence" value="ECO:0007669"/>
    <property type="project" value="UniProtKB-SubCell"/>
</dbReference>
<dbReference type="FunFam" id="3.40.640.10:FF:000004">
    <property type="entry name" value="Acetylornithine aminotransferase"/>
    <property type="match status" value="1"/>
</dbReference>
<dbReference type="AlphaFoldDB" id="A0A7G8T6Q2"/>
<dbReference type="EMBL" id="CP060286">
    <property type="protein sequence ID" value="QNK39293.1"/>
    <property type="molecule type" value="Genomic_DNA"/>
</dbReference>
<dbReference type="InterPro" id="IPR005814">
    <property type="entry name" value="Aminotrans_3"/>
</dbReference>
<dbReference type="PIRSF" id="PIRSF000521">
    <property type="entry name" value="Transaminase_4ab_Lys_Orn"/>
    <property type="match status" value="1"/>
</dbReference>
<dbReference type="InterPro" id="IPR004636">
    <property type="entry name" value="AcOrn/SuccOrn_fam"/>
</dbReference>
<organism evidence="6 7">
    <name type="scientific">Caproicibacter fermentans</name>
    <dbReference type="NCBI Taxonomy" id="2576756"/>
    <lineage>
        <taxon>Bacteria</taxon>
        <taxon>Bacillati</taxon>
        <taxon>Bacillota</taxon>
        <taxon>Clostridia</taxon>
        <taxon>Eubacteriales</taxon>
        <taxon>Acutalibacteraceae</taxon>
        <taxon>Caproicibacter</taxon>
    </lineage>
</organism>